<evidence type="ECO:0000256" key="1">
    <source>
        <dbReference type="ARBA" id="ARBA00004611"/>
    </source>
</evidence>
<evidence type="ECO:0000256" key="11">
    <source>
        <dbReference type="ARBA" id="ARBA00023329"/>
    </source>
</evidence>
<gene>
    <name evidence="17 19" type="primary">TEKT3</name>
</gene>
<proteinExistence type="inferred from homology"/>
<evidence type="ECO:0000256" key="9">
    <source>
        <dbReference type="ARBA" id="ARBA00023212"/>
    </source>
</evidence>
<keyword evidence="18" id="KW-1185">Reference proteome</keyword>
<evidence type="ECO:0000313" key="19">
    <source>
        <dbReference type="VGNC" id="VGNC:23995"/>
    </source>
</evidence>
<keyword evidence="6 16" id="KW-0175">Coiled coil</keyword>
<comment type="function">
    <text evidence="13 15">Microtubule inner protein (MIP) part of the dynein-decorated doublet microtubules (DMTs) in cilia and flagellar axoneme. Forms filamentous polymers in the walls of ciliary and flagellar microtubules. Required for normal sperm mobility.</text>
</comment>
<dbReference type="InterPro" id="IPR048256">
    <property type="entry name" value="Tektin-like"/>
</dbReference>
<keyword evidence="11" id="KW-0968">Cytoplasmic vesicle</keyword>
<keyword evidence="9" id="KW-0206">Cytoskeleton</keyword>
<dbReference type="STRING" id="9796.ENSECAP00000022748"/>
<reference evidence="17" key="2">
    <citation type="submission" date="2025-08" db="UniProtKB">
        <authorList>
            <consortium name="Ensembl"/>
        </authorList>
    </citation>
    <scope>IDENTIFICATION</scope>
    <source>
        <strain evidence="17">Thoroughbred</strain>
    </source>
</reference>
<dbReference type="PRINTS" id="PR00511">
    <property type="entry name" value="TEKTIN"/>
</dbReference>
<evidence type="ECO:0000256" key="7">
    <source>
        <dbReference type="ARBA" id="ARBA00023069"/>
    </source>
</evidence>
<sequence>MELLGSTVTTSCAHPRATPSDFLPAISTMASSYRARFPHYNLAHGLSLPWRPSTYYRVASSLPTLAPYCARSQKVCESTMLPFVSNRTTLFTRYTPDDWYRSNLTNYLESNTSRHNSERLRVDTSRLIQDKYQQTRKTQADSTQNLGERVNDIGFWKSEIIHELDAMIGETNELTDVKKKLERALMETEAPLQVARECLFHREKRMGIDLVHDEVEAELLTEVDVILCCQERMKLHLDKAIAQLAANRASQHELEKDLSDKQAAYQIDDKCHHLRNTSDGVSYFRGVERVDATISVPESWAKFTDDNILRSQSEGAASAKLREDIQNLLVVTANEMWNQFNKVNLSFTNRIAETADAKNKIQVHLAKLELRRDAHSQLSRAAAHGRFPGWAGKEQGSENHLPIREAEILQEIFQTEMTIESIKKAIKDKSAFLKVAQTRLDERTRRPNVELCRDMAQLRLVNEVYEVDDTIQTLQQRLRDAEDTLQSLVHTKATLEHELAVKANSLYIDQEKCMSVRKSFPNTLRLVGFC</sequence>
<comment type="subunit">
    <text evidence="14">Microtubule inner protein component of sperm flagellar doublet microtubules. Interacts with TEKT1, TEKT2, TEKT4 and TEKT5. Interacts with CCDC38.</text>
</comment>
<evidence type="ECO:0000256" key="6">
    <source>
        <dbReference type="ARBA" id="ARBA00023054"/>
    </source>
</evidence>
<protein>
    <recommendedName>
        <fullName evidence="15">Tektin</fullName>
    </recommendedName>
</protein>
<dbReference type="GO" id="GO:0002081">
    <property type="term" value="C:outer acrosomal membrane"/>
    <property type="evidence" value="ECO:0007669"/>
    <property type="project" value="UniProtKB-SubCell"/>
</dbReference>
<keyword evidence="4" id="KW-0832">Ubl conjugation</keyword>
<accession>F6SM34</accession>
<dbReference type="AlphaFoldDB" id="F6SM34"/>
<evidence type="ECO:0000256" key="5">
    <source>
        <dbReference type="ARBA" id="ARBA00022846"/>
    </source>
</evidence>
<name>F6SM34_HORSE</name>
<evidence type="ECO:0000256" key="10">
    <source>
        <dbReference type="ARBA" id="ARBA00023273"/>
    </source>
</evidence>
<dbReference type="PANTHER" id="PTHR19960">
    <property type="entry name" value="TEKTIN"/>
    <property type="match status" value="1"/>
</dbReference>
<evidence type="ECO:0000256" key="2">
    <source>
        <dbReference type="ARBA" id="ARBA00007209"/>
    </source>
</evidence>
<dbReference type="InParanoid" id="F6SM34"/>
<dbReference type="PaxDb" id="9796-ENSECAP00000022748"/>
<keyword evidence="7 15" id="KW-0969">Cilium</keyword>
<evidence type="ECO:0000256" key="12">
    <source>
        <dbReference type="ARBA" id="ARBA00037820"/>
    </source>
</evidence>
<organism evidence="17 18">
    <name type="scientific">Equus caballus</name>
    <name type="common">Horse</name>
    <dbReference type="NCBI Taxonomy" id="9796"/>
    <lineage>
        <taxon>Eukaryota</taxon>
        <taxon>Metazoa</taxon>
        <taxon>Chordata</taxon>
        <taxon>Craniata</taxon>
        <taxon>Vertebrata</taxon>
        <taxon>Euteleostomi</taxon>
        <taxon>Mammalia</taxon>
        <taxon>Eutheria</taxon>
        <taxon>Laurasiatheria</taxon>
        <taxon>Perissodactyla</taxon>
        <taxon>Equidae</taxon>
        <taxon>Equus</taxon>
    </lineage>
</organism>
<reference evidence="17 18" key="1">
    <citation type="journal article" date="2009" name="Science">
        <title>Genome sequence, comparative analysis, and population genetics of the domestic horse.</title>
        <authorList>
            <consortium name="Broad Institute Genome Sequencing Platform"/>
            <consortium name="Broad Institute Whole Genome Assembly Team"/>
            <person name="Wade C.M."/>
            <person name="Giulotto E."/>
            <person name="Sigurdsson S."/>
            <person name="Zoli M."/>
            <person name="Gnerre S."/>
            <person name="Imsland F."/>
            <person name="Lear T.L."/>
            <person name="Adelson D.L."/>
            <person name="Bailey E."/>
            <person name="Bellone R.R."/>
            <person name="Bloecker H."/>
            <person name="Distl O."/>
            <person name="Edgar R.C."/>
            <person name="Garber M."/>
            <person name="Leeb T."/>
            <person name="Mauceli E."/>
            <person name="MacLeod J.N."/>
            <person name="Penedo M.C.T."/>
            <person name="Raison J.M."/>
            <person name="Sharpe T."/>
            <person name="Vogel J."/>
            <person name="Andersson L."/>
            <person name="Antczak D.F."/>
            <person name="Biagi T."/>
            <person name="Binns M.M."/>
            <person name="Chowdhary B.P."/>
            <person name="Coleman S.J."/>
            <person name="Della Valle G."/>
            <person name="Fryc S."/>
            <person name="Guerin G."/>
            <person name="Hasegawa T."/>
            <person name="Hill E.W."/>
            <person name="Jurka J."/>
            <person name="Kiialainen A."/>
            <person name="Lindgren G."/>
            <person name="Liu J."/>
            <person name="Magnani E."/>
            <person name="Mickelson J.R."/>
            <person name="Murray J."/>
            <person name="Nergadze S.G."/>
            <person name="Onofrio R."/>
            <person name="Pedroni S."/>
            <person name="Piras M.F."/>
            <person name="Raudsepp T."/>
            <person name="Rocchi M."/>
            <person name="Roeed K.H."/>
            <person name="Ryder O.A."/>
            <person name="Searle S."/>
            <person name="Skow L."/>
            <person name="Swinburne J.E."/>
            <person name="Syvaenen A.C."/>
            <person name="Tozaki T."/>
            <person name="Valberg S.J."/>
            <person name="Vaudin M."/>
            <person name="White J.R."/>
            <person name="Zody M.C."/>
            <person name="Lander E.S."/>
            <person name="Lindblad-Toh K."/>
        </authorList>
    </citation>
    <scope>NUCLEOTIDE SEQUENCE [LARGE SCALE GENOMIC DNA]</scope>
    <source>
        <strain evidence="17 18">Thoroughbred</strain>
    </source>
</reference>
<dbReference type="VGNC" id="VGNC:23995">
    <property type="gene designation" value="TEKT3"/>
</dbReference>
<feature type="coiled-coil region" evidence="16">
    <location>
        <begin position="464"/>
        <end position="498"/>
    </location>
</feature>
<evidence type="ECO:0000256" key="14">
    <source>
        <dbReference type="ARBA" id="ARBA00046692"/>
    </source>
</evidence>
<dbReference type="Ensembl" id="ENSECAT00000027191.4">
    <property type="protein sequence ID" value="ENSECAP00000022748.3"/>
    <property type="gene ID" value="ENSECAG00000025179.4"/>
</dbReference>
<dbReference type="GO" id="GO:0036126">
    <property type="term" value="C:sperm flagellum"/>
    <property type="evidence" value="ECO:0000250"/>
    <property type="project" value="CAFA"/>
</dbReference>
<evidence type="ECO:0000313" key="18">
    <source>
        <dbReference type="Proteomes" id="UP000002281"/>
    </source>
</evidence>
<dbReference type="GO" id="GO:0060271">
    <property type="term" value="P:cilium assembly"/>
    <property type="evidence" value="ECO:0000250"/>
    <property type="project" value="CAFA"/>
</dbReference>
<evidence type="ECO:0000256" key="4">
    <source>
        <dbReference type="ARBA" id="ARBA00022843"/>
    </source>
</evidence>
<keyword evidence="3" id="KW-0963">Cytoplasm</keyword>
<dbReference type="FunCoup" id="F6SM34">
    <property type="interactions" value="98"/>
</dbReference>
<evidence type="ECO:0000256" key="16">
    <source>
        <dbReference type="SAM" id="Coils"/>
    </source>
</evidence>
<keyword evidence="5 15" id="KW-0282">Flagellum</keyword>
<keyword evidence="10 15" id="KW-0966">Cell projection</keyword>
<dbReference type="GO" id="GO:0060378">
    <property type="term" value="P:regulation of brood size"/>
    <property type="evidence" value="ECO:0000250"/>
    <property type="project" value="UniProtKB"/>
</dbReference>
<dbReference type="Proteomes" id="UP000002281">
    <property type="component" value="Chromosome 11"/>
</dbReference>
<reference evidence="17" key="3">
    <citation type="submission" date="2025-09" db="UniProtKB">
        <authorList>
            <consortium name="Ensembl"/>
        </authorList>
    </citation>
    <scope>IDENTIFICATION</scope>
    <source>
        <strain evidence="17">Thoroughbred</strain>
    </source>
</reference>
<dbReference type="GO" id="GO:0030317">
    <property type="term" value="P:flagellated sperm motility"/>
    <property type="evidence" value="ECO:0000250"/>
    <property type="project" value="UniProtKB"/>
</dbReference>
<dbReference type="GO" id="GO:0002080">
    <property type="term" value="C:acrosomal membrane"/>
    <property type="evidence" value="ECO:0000250"/>
    <property type="project" value="CAFA"/>
</dbReference>
<dbReference type="Pfam" id="PF03148">
    <property type="entry name" value="Tektin"/>
    <property type="match status" value="2"/>
</dbReference>
<dbReference type="Bgee" id="ENSECAG00000025179">
    <property type="expression patterns" value="Expressed in testis and 11 other cell types or tissues"/>
</dbReference>
<keyword evidence="8" id="KW-0472">Membrane</keyword>
<dbReference type="PANTHER" id="PTHR19960:SF24">
    <property type="entry name" value="TEKTIN-3"/>
    <property type="match status" value="1"/>
</dbReference>
<evidence type="ECO:0000256" key="3">
    <source>
        <dbReference type="ARBA" id="ARBA00022490"/>
    </source>
</evidence>
<evidence type="ECO:0000256" key="15">
    <source>
        <dbReference type="RuleBase" id="RU367040"/>
    </source>
</evidence>
<dbReference type="GeneTree" id="ENSGT00950000182894"/>
<dbReference type="GO" id="GO:0160111">
    <property type="term" value="C:axonemal A tubule inner sheath"/>
    <property type="evidence" value="ECO:0007669"/>
    <property type="project" value="Ensembl"/>
</dbReference>
<evidence type="ECO:0000313" key="17">
    <source>
        <dbReference type="Ensembl" id="ENSECAP00000022748.3"/>
    </source>
</evidence>
<evidence type="ECO:0000256" key="13">
    <source>
        <dbReference type="ARBA" id="ARBA00045324"/>
    </source>
</evidence>
<dbReference type="HOGENOM" id="CLU_033588_2_1_1"/>
<comment type="subcellular location">
    <subcellularLocation>
        <location evidence="15">Cytoplasm</location>
        <location evidence="15">Cytoskeleton</location>
        <location evidence="15">Cilium axoneme</location>
    </subcellularLocation>
    <subcellularLocation>
        <location evidence="1">Cytoplasm</location>
        <location evidence="1">Cytoskeleton</location>
        <location evidence="1">Flagellum axoneme</location>
    </subcellularLocation>
    <subcellularLocation>
        <location evidence="12">Cytoplasmic vesicle</location>
        <location evidence="12">Secretory vesicle</location>
        <location evidence="12">Acrosome outer membrane</location>
        <topology evidence="12">Peripheral membrane protein</topology>
    </subcellularLocation>
</comment>
<dbReference type="InterPro" id="IPR000435">
    <property type="entry name" value="Tektins"/>
</dbReference>
<evidence type="ECO:0000256" key="8">
    <source>
        <dbReference type="ARBA" id="ARBA00023136"/>
    </source>
</evidence>
<comment type="similarity">
    <text evidence="2 15">Belongs to the tektin family.</text>
</comment>